<keyword evidence="2" id="KW-1133">Transmembrane helix</keyword>
<sequence length="203" mass="21416">MNVSQPSNASGSPAGLPIGPSGSLDRTAILTLAVGVPMMLVAVISFSVLLVWCRSVRYSQTTLPLRAPKPEPPAEPHEVEVPVLVLDPDQRSYSVAYPQTAITNRTPDEPSADKHLRVVVTPHAAHGVPLWTTQCMDRGDWPDTQCGVHSEAAEPHNGPAAAHPPPPLDVQCPKPNPASECGLQPAAGTLSLEHDKGCGDTTQ</sequence>
<keyword evidence="2" id="KW-0812">Transmembrane</keyword>
<keyword evidence="2" id="KW-0472">Membrane</keyword>
<evidence type="ECO:0000313" key="3">
    <source>
        <dbReference type="EMBL" id="KAI3431734.1"/>
    </source>
</evidence>
<evidence type="ECO:0000256" key="1">
    <source>
        <dbReference type="SAM" id="MobiDB-lite"/>
    </source>
</evidence>
<evidence type="ECO:0000256" key="2">
    <source>
        <dbReference type="SAM" id="Phobius"/>
    </source>
</evidence>
<comment type="caution">
    <text evidence="3">The sequence shown here is derived from an EMBL/GenBank/DDBJ whole genome shotgun (WGS) entry which is preliminary data.</text>
</comment>
<feature type="compositionally biased region" description="Basic and acidic residues" evidence="1">
    <location>
        <begin position="192"/>
        <end position="203"/>
    </location>
</feature>
<feature type="compositionally biased region" description="Polar residues" evidence="1">
    <location>
        <begin position="1"/>
        <end position="11"/>
    </location>
</feature>
<name>A0A9D4YY93_CHLVU</name>
<gene>
    <name evidence="3" type="ORF">D9Q98_004776</name>
</gene>
<protein>
    <submittedName>
        <fullName evidence="3">Uncharacterized protein</fullName>
    </submittedName>
</protein>
<feature type="region of interest" description="Disordered" evidence="1">
    <location>
        <begin position="1"/>
        <end position="20"/>
    </location>
</feature>
<feature type="region of interest" description="Disordered" evidence="1">
    <location>
        <begin position="146"/>
        <end position="203"/>
    </location>
</feature>
<dbReference type="EMBL" id="SIDB01000006">
    <property type="protein sequence ID" value="KAI3431734.1"/>
    <property type="molecule type" value="Genomic_DNA"/>
</dbReference>
<organism evidence="3 4">
    <name type="scientific">Chlorella vulgaris</name>
    <name type="common">Green alga</name>
    <dbReference type="NCBI Taxonomy" id="3077"/>
    <lineage>
        <taxon>Eukaryota</taxon>
        <taxon>Viridiplantae</taxon>
        <taxon>Chlorophyta</taxon>
        <taxon>core chlorophytes</taxon>
        <taxon>Trebouxiophyceae</taxon>
        <taxon>Chlorellales</taxon>
        <taxon>Chlorellaceae</taxon>
        <taxon>Chlorella clade</taxon>
        <taxon>Chlorella</taxon>
    </lineage>
</organism>
<evidence type="ECO:0000313" key="4">
    <source>
        <dbReference type="Proteomes" id="UP001055712"/>
    </source>
</evidence>
<dbReference type="Proteomes" id="UP001055712">
    <property type="component" value="Unassembled WGS sequence"/>
</dbReference>
<accession>A0A9D4YY93</accession>
<reference evidence="3" key="2">
    <citation type="submission" date="2020-11" db="EMBL/GenBank/DDBJ databases">
        <authorList>
            <person name="Cecchin M."/>
            <person name="Marcolungo L."/>
            <person name="Rossato M."/>
            <person name="Girolomoni L."/>
            <person name="Cosentino E."/>
            <person name="Cuine S."/>
            <person name="Li-Beisson Y."/>
            <person name="Delledonne M."/>
            <person name="Ballottari M."/>
        </authorList>
    </citation>
    <scope>NUCLEOTIDE SEQUENCE</scope>
    <source>
        <strain evidence="3">211/11P</strain>
        <tissue evidence="3">Whole cell</tissue>
    </source>
</reference>
<feature type="transmembrane region" description="Helical" evidence="2">
    <location>
        <begin position="29"/>
        <end position="52"/>
    </location>
</feature>
<reference evidence="3" key="1">
    <citation type="journal article" date="2019" name="Plant J.">
        <title>Chlorella vulgaris genome assembly and annotation reveals the molecular basis for metabolic acclimation to high light conditions.</title>
        <authorList>
            <person name="Cecchin M."/>
            <person name="Marcolungo L."/>
            <person name="Rossato M."/>
            <person name="Girolomoni L."/>
            <person name="Cosentino E."/>
            <person name="Cuine S."/>
            <person name="Li-Beisson Y."/>
            <person name="Delledonne M."/>
            <person name="Ballottari M."/>
        </authorList>
    </citation>
    <scope>NUCLEOTIDE SEQUENCE</scope>
    <source>
        <strain evidence="3">211/11P</strain>
    </source>
</reference>
<dbReference type="AlphaFoldDB" id="A0A9D4YY93"/>
<keyword evidence="4" id="KW-1185">Reference proteome</keyword>
<proteinExistence type="predicted"/>